<proteinExistence type="predicted"/>
<organism evidence="2 3">
    <name type="scientific">Methyloligella solikamskensis</name>
    <dbReference type="NCBI Taxonomy" id="1177756"/>
    <lineage>
        <taxon>Bacteria</taxon>
        <taxon>Pseudomonadati</taxon>
        <taxon>Pseudomonadota</taxon>
        <taxon>Alphaproteobacteria</taxon>
        <taxon>Hyphomicrobiales</taxon>
        <taxon>Hyphomicrobiaceae</taxon>
        <taxon>Methyloligella</taxon>
    </lineage>
</organism>
<evidence type="ECO:0000313" key="3">
    <source>
        <dbReference type="Proteomes" id="UP001597102"/>
    </source>
</evidence>
<dbReference type="SUPFAM" id="SSF54427">
    <property type="entry name" value="NTF2-like"/>
    <property type="match status" value="1"/>
</dbReference>
<dbReference type="EMBL" id="JBHTJO010000002">
    <property type="protein sequence ID" value="MFD0988266.1"/>
    <property type="molecule type" value="Genomic_DNA"/>
</dbReference>
<accession>A0ABW3JEP1</accession>
<dbReference type="InterPro" id="IPR011944">
    <property type="entry name" value="Steroid_delta5-4_isomerase"/>
</dbReference>
<dbReference type="NCBIfam" id="TIGR02246">
    <property type="entry name" value="SgcJ/EcaC family oxidoreductase"/>
    <property type="match status" value="1"/>
</dbReference>
<protein>
    <submittedName>
        <fullName evidence="2">YybH family protein</fullName>
    </submittedName>
</protein>
<dbReference type="Pfam" id="PF14534">
    <property type="entry name" value="DUF4440"/>
    <property type="match status" value="1"/>
</dbReference>
<feature type="domain" description="DUF4440" evidence="1">
    <location>
        <begin position="47"/>
        <end position="155"/>
    </location>
</feature>
<evidence type="ECO:0000313" key="2">
    <source>
        <dbReference type="EMBL" id="MFD0988266.1"/>
    </source>
</evidence>
<gene>
    <name evidence="2" type="ORF">ACFQ2F_14285</name>
</gene>
<dbReference type="InterPro" id="IPR032710">
    <property type="entry name" value="NTF2-like_dom_sf"/>
</dbReference>
<name>A0ABW3JEP1_9HYPH</name>
<dbReference type="Proteomes" id="UP001597102">
    <property type="component" value="Unassembled WGS sequence"/>
</dbReference>
<comment type="caution">
    <text evidence="2">The sequence shown here is derived from an EMBL/GenBank/DDBJ whole genome shotgun (WGS) entry which is preliminary data.</text>
</comment>
<evidence type="ECO:0000259" key="1">
    <source>
        <dbReference type="Pfam" id="PF14534"/>
    </source>
</evidence>
<dbReference type="RefSeq" id="WP_379091186.1">
    <property type="nucleotide sequence ID" value="NZ_JBHTJO010000002.1"/>
</dbReference>
<keyword evidence="3" id="KW-1185">Reference proteome</keyword>
<dbReference type="InterPro" id="IPR027843">
    <property type="entry name" value="DUF4440"/>
</dbReference>
<reference evidence="3" key="1">
    <citation type="journal article" date="2019" name="Int. J. Syst. Evol. Microbiol.">
        <title>The Global Catalogue of Microorganisms (GCM) 10K type strain sequencing project: providing services to taxonomists for standard genome sequencing and annotation.</title>
        <authorList>
            <consortium name="The Broad Institute Genomics Platform"/>
            <consortium name="The Broad Institute Genome Sequencing Center for Infectious Disease"/>
            <person name="Wu L."/>
            <person name="Ma J."/>
        </authorList>
    </citation>
    <scope>NUCLEOTIDE SEQUENCE [LARGE SCALE GENOMIC DNA]</scope>
    <source>
        <strain evidence="3">CCUG 61697</strain>
    </source>
</reference>
<sequence length="170" mass="18998">MKAERARWRKMEGTMRRLIGTWGVLGFIFLGVSQAPASAEEGLKLLADADEVFEEAFANGDADAIAELYSEKAVLFLADGEKFTGRDAIRQAYQGNFDAGRNTLNITERATAPCKDQAMLIWTWEQEIAPPGQAPYKTHGAGSMFWQRRDGVWRISSDMHVNAPMEQEKP</sequence>
<dbReference type="Gene3D" id="3.10.450.50">
    <property type="match status" value="1"/>
</dbReference>